<evidence type="ECO:0000256" key="2">
    <source>
        <dbReference type="ARBA" id="ARBA00023136"/>
    </source>
</evidence>
<evidence type="ECO:0000256" key="3">
    <source>
        <dbReference type="ARBA" id="ARBA00023237"/>
    </source>
</evidence>
<keyword evidence="2" id="KW-0472">Membrane</keyword>
<dbReference type="InterPro" id="IPR008969">
    <property type="entry name" value="CarboxyPept-like_regulatory"/>
</dbReference>
<proteinExistence type="predicted"/>
<dbReference type="InterPro" id="IPR036942">
    <property type="entry name" value="Beta-barrel_TonB_sf"/>
</dbReference>
<dbReference type="InterPro" id="IPR041700">
    <property type="entry name" value="OMP_b-brl_3"/>
</dbReference>
<evidence type="ECO:0000313" key="6">
    <source>
        <dbReference type="Proteomes" id="UP000316778"/>
    </source>
</evidence>
<dbReference type="RefSeq" id="WP_145710822.1">
    <property type="nucleotide sequence ID" value="NZ_BAAAFY010000001.1"/>
</dbReference>
<feature type="domain" description="Outer membrane protein beta-barrel" evidence="4">
    <location>
        <begin position="448"/>
        <end position="802"/>
    </location>
</feature>
<keyword evidence="6" id="KW-1185">Reference proteome</keyword>
<keyword evidence="5" id="KW-0675">Receptor</keyword>
<dbReference type="SUPFAM" id="SSF49464">
    <property type="entry name" value="Carboxypeptidase regulatory domain-like"/>
    <property type="match status" value="1"/>
</dbReference>
<evidence type="ECO:0000259" key="4">
    <source>
        <dbReference type="Pfam" id="PF14905"/>
    </source>
</evidence>
<comment type="caution">
    <text evidence="5">The sequence shown here is derived from an EMBL/GenBank/DDBJ whole genome shotgun (WGS) entry which is preliminary data.</text>
</comment>
<dbReference type="OrthoDB" id="606930at2"/>
<dbReference type="Proteomes" id="UP000316778">
    <property type="component" value="Unassembled WGS sequence"/>
</dbReference>
<dbReference type="Pfam" id="PF13620">
    <property type="entry name" value="CarboxypepD_reg"/>
    <property type="match status" value="1"/>
</dbReference>
<evidence type="ECO:0000313" key="5">
    <source>
        <dbReference type="EMBL" id="TWI91679.1"/>
    </source>
</evidence>
<gene>
    <name evidence="5" type="ORF">LX66_1055</name>
</gene>
<dbReference type="AlphaFoldDB" id="A0A562TDT5"/>
<reference evidence="5 6" key="1">
    <citation type="journal article" date="2013" name="Stand. Genomic Sci.">
        <title>Genomic Encyclopedia of Type Strains, Phase I: The one thousand microbial genomes (KMG-I) project.</title>
        <authorList>
            <person name="Kyrpides N.C."/>
            <person name="Woyke T."/>
            <person name="Eisen J.A."/>
            <person name="Garrity G."/>
            <person name="Lilburn T.G."/>
            <person name="Beck B.J."/>
            <person name="Whitman W.B."/>
            <person name="Hugenholtz P."/>
            <person name="Klenk H.P."/>
        </authorList>
    </citation>
    <scope>NUCLEOTIDE SEQUENCE [LARGE SCALE GENOMIC DNA]</scope>
    <source>
        <strain evidence="5 6">DSM 13484</strain>
    </source>
</reference>
<organism evidence="5 6">
    <name type="scientific">Chitinophaga japonensis</name>
    <name type="common">Flexibacter japonensis</name>
    <dbReference type="NCBI Taxonomy" id="104662"/>
    <lineage>
        <taxon>Bacteria</taxon>
        <taxon>Pseudomonadati</taxon>
        <taxon>Bacteroidota</taxon>
        <taxon>Chitinophagia</taxon>
        <taxon>Chitinophagales</taxon>
        <taxon>Chitinophagaceae</taxon>
        <taxon>Chitinophaga</taxon>
    </lineage>
</organism>
<evidence type="ECO:0000256" key="1">
    <source>
        <dbReference type="ARBA" id="ARBA00004442"/>
    </source>
</evidence>
<comment type="subcellular location">
    <subcellularLocation>
        <location evidence="1">Cell outer membrane</location>
    </subcellularLocation>
</comment>
<dbReference type="EMBL" id="VLLG01000002">
    <property type="protein sequence ID" value="TWI91679.1"/>
    <property type="molecule type" value="Genomic_DNA"/>
</dbReference>
<dbReference type="Gene3D" id="2.60.40.1120">
    <property type="entry name" value="Carboxypeptidase-like, regulatory domain"/>
    <property type="match status" value="1"/>
</dbReference>
<protein>
    <submittedName>
        <fullName evidence="5">Outer membrane receptor protein involved in Fe transport</fullName>
    </submittedName>
</protein>
<name>A0A562TDT5_CHIJA</name>
<dbReference type="SUPFAM" id="SSF56935">
    <property type="entry name" value="Porins"/>
    <property type="match status" value="1"/>
</dbReference>
<dbReference type="Gene3D" id="2.40.170.20">
    <property type="entry name" value="TonB-dependent receptor, beta-barrel domain"/>
    <property type="match status" value="1"/>
</dbReference>
<dbReference type="Pfam" id="PF14905">
    <property type="entry name" value="OMP_b-brl_3"/>
    <property type="match status" value="1"/>
</dbReference>
<dbReference type="GO" id="GO:0009279">
    <property type="term" value="C:cell outer membrane"/>
    <property type="evidence" value="ECO:0007669"/>
    <property type="project" value="UniProtKB-SubCell"/>
</dbReference>
<keyword evidence="3" id="KW-0998">Cell outer membrane</keyword>
<accession>A0A562TDT5</accession>
<sequence length="938" mass="104907">MKNFWLILAVVTLWTHDTWSQARQQGQVKGILTDKSTRQPLADASVALLYARDSSMAASAFTDKKGAFLLEDLPSGTYKLYITFLGYQPRLQTVEIIPGHVTANLDSIPLEKTGVTLGEVEITEIKPPIRVKKDTLEFNAGSFKTRQNAVVEELLKKLPGVEVASDGTIKAQGETVKKILVDGKPFFGDDPKLATKNLPAEIVDKIQLIDKKSDQAQFTGINDGQTEKAINITIKKDRKKGYFGRVSAGYGSDDRFATSASLNRFREGQQLSFLGSGNNVNNQGYTDLNALSFGGGSGMRRGGFRGGMSSIGGNGITRNWTGGVNYSEDFSKKLKVSGSYFFNDSRTENLRNSSRQNLLPDTTYYYNQHAQSLNTNTNHNMNMRVEYEIDSMHSLIVSPSFNYSTGKNVQDNRYESLGGKQQLVNSGTTRNISDNTAPSFFTDALFRKKFHKEGRTFSANLNIGYNNSDQENFNKSGNLFIQPNGEDYTDSIDQRNDITSRGFNMGVRLTYTEPVFKDRFLEFTYAWNRSYTASDKLTYDYNAAKEAYDRLNDSLSNSFENTFSTQQAGVSIRTQKKGYDYSAGLNIQFSDLDNNNISLDNRLRQHTVNFFPSASFNYAFSNSRRLRFFYRGGTQQPSVSQLQPVPDNSNPLYVQLGNPDLKPAFNNNFSLGYNAFDHAGMRGFFANVSASFTSNKIINANYFDSLGRQVSQPVNVSGAYNINSNLVNTFPLKREHTSINSATNLNYNRDVSYTNGIKGNTNNFSVTQHFSFNYVYQELFDFATTAGVNYNGARYSIQQNNNTNYFNYSFSFDMNVNLPLGFIIGVDLDYTLNTGLAEGYNQDVAMLNAFVSKSVFRNQQGLIKLQGFDLLNQNVSINRNVGENYIEDIQSRVLQRFCLISFSYFLNRFGNSDKGGIKTGRPGSAVPARAVRARGQAL</sequence>